<dbReference type="EMBL" id="AKHW03004113">
    <property type="protein sequence ID" value="KYO31017.1"/>
    <property type="molecule type" value="Genomic_DNA"/>
</dbReference>
<feature type="region of interest" description="Disordered" evidence="1">
    <location>
        <begin position="46"/>
        <end position="71"/>
    </location>
</feature>
<evidence type="ECO:0000313" key="2">
    <source>
        <dbReference type="EMBL" id="KYO31017.1"/>
    </source>
</evidence>
<accession>A0A151N2S2</accession>
<comment type="caution">
    <text evidence="2">The sequence shown here is derived from an EMBL/GenBank/DDBJ whole genome shotgun (WGS) entry which is preliminary data.</text>
</comment>
<keyword evidence="3" id="KW-1185">Reference proteome</keyword>
<proteinExistence type="predicted"/>
<name>A0A151N2S2_ALLMI</name>
<protein>
    <submittedName>
        <fullName evidence="2">Uncharacterized protein</fullName>
    </submittedName>
</protein>
<gene>
    <name evidence="2" type="ORF">Y1Q_0016394</name>
</gene>
<dbReference type="AlphaFoldDB" id="A0A151N2S2"/>
<organism evidence="2 3">
    <name type="scientific">Alligator mississippiensis</name>
    <name type="common">American alligator</name>
    <dbReference type="NCBI Taxonomy" id="8496"/>
    <lineage>
        <taxon>Eukaryota</taxon>
        <taxon>Metazoa</taxon>
        <taxon>Chordata</taxon>
        <taxon>Craniata</taxon>
        <taxon>Vertebrata</taxon>
        <taxon>Euteleostomi</taxon>
        <taxon>Archelosauria</taxon>
        <taxon>Archosauria</taxon>
        <taxon>Crocodylia</taxon>
        <taxon>Alligatoridae</taxon>
        <taxon>Alligatorinae</taxon>
        <taxon>Alligator</taxon>
    </lineage>
</organism>
<dbReference type="Proteomes" id="UP000050525">
    <property type="component" value="Unassembled WGS sequence"/>
</dbReference>
<evidence type="ECO:0000256" key="1">
    <source>
        <dbReference type="SAM" id="MobiDB-lite"/>
    </source>
</evidence>
<reference evidence="2 3" key="1">
    <citation type="journal article" date="2012" name="Genome Biol.">
        <title>Sequencing three crocodilian genomes to illuminate the evolution of archosaurs and amniotes.</title>
        <authorList>
            <person name="St John J.A."/>
            <person name="Braun E.L."/>
            <person name="Isberg S.R."/>
            <person name="Miles L.G."/>
            <person name="Chong A.Y."/>
            <person name="Gongora J."/>
            <person name="Dalzell P."/>
            <person name="Moran C."/>
            <person name="Bed'hom B."/>
            <person name="Abzhanov A."/>
            <person name="Burgess S.C."/>
            <person name="Cooksey A.M."/>
            <person name="Castoe T.A."/>
            <person name="Crawford N.G."/>
            <person name="Densmore L.D."/>
            <person name="Drew J.C."/>
            <person name="Edwards S.V."/>
            <person name="Faircloth B.C."/>
            <person name="Fujita M.K."/>
            <person name="Greenwold M.J."/>
            <person name="Hoffmann F.G."/>
            <person name="Howard J.M."/>
            <person name="Iguchi T."/>
            <person name="Janes D.E."/>
            <person name="Khan S.Y."/>
            <person name="Kohno S."/>
            <person name="de Koning A.J."/>
            <person name="Lance S.L."/>
            <person name="McCarthy F.M."/>
            <person name="McCormack J.E."/>
            <person name="Merchant M.E."/>
            <person name="Peterson D.G."/>
            <person name="Pollock D.D."/>
            <person name="Pourmand N."/>
            <person name="Raney B.J."/>
            <person name="Roessler K.A."/>
            <person name="Sanford J.R."/>
            <person name="Sawyer R.H."/>
            <person name="Schmidt C.J."/>
            <person name="Triplett E.W."/>
            <person name="Tuberville T.D."/>
            <person name="Venegas-Anaya M."/>
            <person name="Howard J.T."/>
            <person name="Jarvis E.D."/>
            <person name="Guillette L.J.Jr."/>
            <person name="Glenn T.C."/>
            <person name="Green R.E."/>
            <person name="Ray D.A."/>
        </authorList>
    </citation>
    <scope>NUCLEOTIDE SEQUENCE [LARGE SCALE GENOMIC DNA]</scope>
    <source>
        <strain evidence="2">KSC_2009_1</strain>
    </source>
</reference>
<evidence type="ECO:0000313" key="3">
    <source>
        <dbReference type="Proteomes" id="UP000050525"/>
    </source>
</evidence>
<sequence>MSPWERPNGEELPGLHKKFQKLQFIEDKVNASEKELEYLSYAPRKTTKGHKQFRRKEQVAESLARTDLLPN</sequence>